<dbReference type="InterPro" id="IPR038511">
    <property type="entry name" value="TAP42/TAP46-like_sf"/>
</dbReference>
<dbReference type="Gene3D" id="1.25.40.540">
    <property type="entry name" value="TAP42-like family"/>
    <property type="match status" value="1"/>
</dbReference>
<dbReference type="GO" id="GO:0035303">
    <property type="term" value="P:regulation of dephosphorylation"/>
    <property type="evidence" value="ECO:0007669"/>
    <property type="project" value="TreeGrafter"/>
</dbReference>
<keyword evidence="2" id="KW-0175">Coiled coil</keyword>
<evidence type="ECO:0000313" key="5">
    <source>
        <dbReference type="RefSeq" id="XP_030756306.1"/>
    </source>
</evidence>
<reference evidence="5" key="1">
    <citation type="submission" date="2025-08" db="UniProtKB">
        <authorList>
            <consortium name="RefSeq"/>
        </authorList>
    </citation>
    <scope>IDENTIFICATION</scope>
    <source>
        <tissue evidence="5">Gonads</tissue>
    </source>
</reference>
<dbReference type="KEGG" id="soy:115882394"/>
<protein>
    <submittedName>
        <fullName evidence="5">Immunoglobulin-binding protein 1</fullName>
    </submittedName>
</protein>
<name>A0A6J2XZ25_SITOR</name>
<dbReference type="Pfam" id="PF04177">
    <property type="entry name" value="TAP42"/>
    <property type="match status" value="1"/>
</dbReference>
<dbReference type="GO" id="GO:0051721">
    <property type="term" value="F:protein phosphatase 2A binding"/>
    <property type="evidence" value="ECO:0007669"/>
    <property type="project" value="TreeGrafter"/>
</dbReference>
<evidence type="ECO:0000256" key="1">
    <source>
        <dbReference type="ARBA" id="ARBA00034730"/>
    </source>
</evidence>
<dbReference type="PANTHER" id="PTHR10933">
    <property type="entry name" value="IMMUNOGLOBULIN-BINDING PROTEIN 1"/>
    <property type="match status" value="1"/>
</dbReference>
<dbReference type="RefSeq" id="XP_030756306.1">
    <property type="nucleotide sequence ID" value="XM_030900446.1"/>
</dbReference>
<dbReference type="InParanoid" id="A0A6J2XZ25"/>
<dbReference type="PANTHER" id="PTHR10933:SF9">
    <property type="entry name" value="IMMUNOGLOBULIN-BINDING PROTEIN 1"/>
    <property type="match status" value="1"/>
</dbReference>
<dbReference type="GeneID" id="115882394"/>
<comment type="similarity">
    <text evidence="1">Belongs to the IGBP1/TAP42 family.</text>
</comment>
<feature type="region of interest" description="Disordered" evidence="3">
    <location>
        <begin position="295"/>
        <end position="343"/>
    </location>
</feature>
<gene>
    <name evidence="5" type="primary">LOC115882394</name>
</gene>
<sequence length="343" mass="39739">MSEIQEDSVKALHTVFHEGLDLYNQITNNNAATNSPEVQRDVKKSIKIFEDATRLVSLADIFSTNESIEEITTNNIQYLLLPALLGLLTLKITTRDRKEVLDVAEIYFRDFLQRTNDYELSNYEFEKKKLENNQNKTEFEQIEQAVNTRSSKIQRFQQKKELQSQLENLKKNVENEFADEDIKRNYFLTMVKVFIHDVVDELASIDMEKPILEHMAKIKKDEAPKPKRAPPPPLKPIIITRDETQKAIYGAGYPSLPTMTVQEFYDKRVADGIFPDPNKPKTGPLSLQEAALAGVEINNEDTEAESSEKKIEEDDEEEIQRIRAKDEYKDDHRRGWGNRMNRS</sequence>
<proteinExistence type="inferred from homology"/>
<dbReference type="InterPro" id="IPR007304">
    <property type="entry name" value="TAP46-like"/>
</dbReference>
<feature type="coiled-coil region" evidence="2">
    <location>
        <begin position="120"/>
        <end position="179"/>
    </location>
</feature>
<dbReference type="Proteomes" id="UP000504635">
    <property type="component" value="Unplaced"/>
</dbReference>
<dbReference type="FunCoup" id="A0A6J2XZ25">
    <property type="interactions" value="754"/>
</dbReference>
<dbReference type="FunFam" id="1.25.40.540:FF:000003">
    <property type="entry name" value="Immunoglobulin (CD79A)-binding protein 1"/>
    <property type="match status" value="1"/>
</dbReference>
<accession>A0A6J2XZ25</accession>
<evidence type="ECO:0000256" key="3">
    <source>
        <dbReference type="SAM" id="MobiDB-lite"/>
    </source>
</evidence>
<evidence type="ECO:0000256" key="2">
    <source>
        <dbReference type="SAM" id="Coils"/>
    </source>
</evidence>
<dbReference type="GO" id="GO:0005829">
    <property type="term" value="C:cytosol"/>
    <property type="evidence" value="ECO:0007669"/>
    <property type="project" value="TreeGrafter"/>
</dbReference>
<feature type="compositionally biased region" description="Basic and acidic residues" evidence="3">
    <location>
        <begin position="319"/>
        <end position="334"/>
    </location>
</feature>
<dbReference type="GO" id="GO:0009966">
    <property type="term" value="P:regulation of signal transduction"/>
    <property type="evidence" value="ECO:0007669"/>
    <property type="project" value="InterPro"/>
</dbReference>
<dbReference type="AlphaFoldDB" id="A0A6J2XZ25"/>
<keyword evidence="4" id="KW-1185">Reference proteome</keyword>
<dbReference type="OrthoDB" id="10261753at2759"/>
<organism evidence="4 5">
    <name type="scientific">Sitophilus oryzae</name>
    <name type="common">Rice weevil</name>
    <name type="synonym">Curculio oryzae</name>
    <dbReference type="NCBI Taxonomy" id="7048"/>
    <lineage>
        <taxon>Eukaryota</taxon>
        <taxon>Metazoa</taxon>
        <taxon>Ecdysozoa</taxon>
        <taxon>Arthropoda</taxon>
        <taxon>Hexapoda</taxon>
        <taxon>Insecta</taxon>
        <taxon>Pterygota</taxon>
        <taxon>Neoptera</taxon>
        <taxon>Endopterygota</taxon>
        <taxon>Coleoptera</taxon>
        <taxon>Polyphaga</taxon>
        <taxon>Cucujiformia</taxon>
        <taxon>Curculionidae</taxon>
        <taxon>Dryophthorinae</taxon>
        <taxon>Sitophilus</taxon>
    </lineage>
</organism>
<dbReference type="CTD" id="326166"/>
<evidence type="ECO:0000313" key="4">
    <source>
        <dbReference type="Proteomes" id="UP000504635"/>
    </source>
</evidence>